<protein>
    <submittedName>
        <fullName evidence="1">Uncharacterized protein</fullName>
    </submittedName>
</protein>
<dbReference type="Proteomes" id="UP000216339">
    <property type="component" value="Unassembled WGS sequence"/>
</dbReference>
<comment type="caution">
    <text evidence="1">The sequence shown here is derived from an EMBL/GenBank/DDBJ whole genome shotgun (WGS) entry which is preliminary data.</text>
</comment>
<accession>A0A271J0C6</accession>
<dbReference type="AlphaFoldDB" id="A0A271J0C6"/>
<proteinExistence type="predicted"/>
<reference evidence="1 2" key="1">
    <citation type="submission" date="2016-11" db="EMBL/GenBank/DDBJ databases">
        <title>Study of marine rhodopsin-containing bacteria.</title>
        <authorList>
            <person name="Yoshizawa S."/>
            <person name="Kumagai Y."/>
            <person name="Kogure K."/>
        </authorList>
    </citation>
    <scope>NUCLEOTIDE SEQUENCE [LARGE SCALE GENOMIC DNA]</scope>
    <source>
        <strain evidence="1 2">SAORIC-28</strain>
    </source>
</reference>
<sequence length="258" mass="27615">MSIPPLYVVESISEAVRLDVSVNGVSVIRVLAPGRRTTQVKLNPWLVSGHNVITARLLPPAASAGRAGEPAFALRLIHGEHGRLPGPEGVLADLEWDPADRPLEPGRPIVFEAAFWADDVPTGWAWESAPTGSLSEGERRQILRVVEAVHEGLVGRDAEAVVALHRRKHAELGIALGVPPDELADDHAGLLSSAMTADDWRVAPLDLDTLSLEEYADGRLIEVRGPGSLPPLQARSGGRPLAFGLTLTQVDGTWAIVR</sequence>
<dbReference type="OrthoDB" id="9810950at2"/>
<name>A0A271J0C6_9BACT</name>
<evidence type="ECO:0000313" key="1">
    <source>
        <dbReference type="EMBL" id="PAP76961.1"/>
    </source>
</evidence>
<evidence type="ECO:0000313" key="2">
    <source>
        <dbReference type="Proteomes" id="UP000216339"/>
    </source>
</evidence>
<dbReference type="EMBL" id="MQWD01000001">
    <property type="protein sequence ID" value="PAP76961.1"/>
    <property type="molecule type" value="Genomic_DNA"/>
</dbReference>
<dbReference type="RefSeq" id="WP_095510629.1">
    <property type="nucleotide sequence ID" value="NZ_MQWD01000001.1"/>
</dbReference>
<keyword evidence="2" id="KW-1185">Reference proteome</keyword>
<organism evidence="1 2">
    <name type="scientific">Rubrivirga marina</name>
    <dbReference type="NCBI Taxonomy" id="1196024"/>
    <lineage>
        <taxon>Bacteria</taxon>
        <taxon>Pseudomonadati</taxon>
        <taxon>Rhodothermota</taxon>
        <taxon>Rhodothermia</taxon>
        <taxon>Rhodothermales</taxon>
        <taxon>Rubricoccaceae</taxon>
        <taxon>Rubrivirga</taxon>
    </lineage>
</organism>
<gene>
    <name evidence="1" type="ORF">BSZ37_11230</name>
</gene>